<organism evidence="2">
    <name type="scientific">Rhizophora mucronata</name>
    <name type="common">Asiatic mangrove</name>
    <dbReference type="NCBI Taxonomy" id="61149"/>
    <lineage>
        <taxon>Eukaryota</taxon>
        <taxon>Viridiplantae</taxon>
        <taxon>Streptophyta</taxon>
        <taxon>Embryophyta</taxon>
        <taxon>Tracheophyta</taxon>
        <taxon>Spermatophyta</taxon>
        <taxon>Magnoliopsida</taxon>
        <taxon>eudicotyledons</taxon>
        <taxon>Gunneridae</taxon>
        <taxon>Pentapetalae</taxon>
        <taxon>rosids</taxon>
        <taxon>fabids</taxon>
        <taxon>Malpighiales</taxon>
        <taxon>Rhizophoraceae</taxon>
        <taxon>Rhizophora</taxon>
    </lineage>
</organism>
<evidence type="ECO:0000256" key="1">
    <source>
        <dbReference type="SAM" id="Phobius"/>
    </source>
</evidence>
<keyword evidence="1" id="KW-1133">Transmembrane helix</keyword>
<name>A0A2P2Q1S2_RHIMU</name>
<protein>
    <submittedName>
        <fullName evidence="2">Uncharacterized protein</fullName>
    </submittedName>
</protein>
<reference evidence="2" key="1">
    <citation type="submission" date="2018-02" db="EMBL/GenBank/DDBJ databases">
        <title>Rhizophora mucronata_Transcriptome.</title>
        <authorList>
            <person name="Meera S.P."/>
            <person name="Sreeshan A."/>
            <person name="Augustine A."/>
        </authorList>
    </citation>
    <scope>NUCLEOTIDE SEQUENCE</scope>
    <source>
        <tissue evidence="2">Leaf</tissue>
    </source>
</reference>
<proteinExistence type="predicted"/>
<evidence type="ECO:0000313" key="2">
    <source>
        <dbReference type="EMBL" id="MBX60944.1"/>
    </source>
</evidence>
<dbReference type="AlphaFoldDB" id="A0A2P2Q1S2"/>
<sequence length="26" mass="3184">MMLFCHLNSLAQFFFLFFHLLYLACL</sequence>
<accession>A0A2P2Q1S2</accession>
<feature type="transmembrane region" description="Helical" evidence="1">
    <location>
        <begin position="6"/>
        <end position="25"/>
    </location>
</feature>
<keyword evidence="1" id="KW-0472">Membrane</keyword>
<keyword evidence="1" id="KW-0812">Transmembrane</keyword>
<dbReference type="EMBL" id="GGEC01080460">
    <property type="protein sequence ID" value="MBX60944.1"/>
    <property type="molecule type" value="Transcribed_RNA"/>
</dbReference>